<organism evidence="2 3">
    <name type="scientific">Ambispora leptoticha</name>
    <dbReference type="NCBI Taxonomy" id="144679"/>
    <lineage>
        <taxon>Eukaryota</taxon>
        <taxon>Fungi</taxon>
        <taxon>Fungi incertae sedis</taxon>
        <taxon>Mucoromycota</taxon>
        <taxon>Glomeromycotina</taxon>
        <taxon>Glomeromycetes</taxon>
        <taxon>Archaeosporales</taxon>
        <taxon>Ambisporaceae</taxon>
        <taxon>Ambispora</taxon>
    </lineage>
</organism>
<evidence type="ECO:0000256" key="1">
    <source>
        <dbReference type="SAM" id="MobiDB-lite"/>
    </source>
</evidence>
<keyword evidence="3" id="KW-1185">Reference proteome</keyword>
<feature type="region of interest" description="Disordered" evidence="1">
    <location>
        <begin position="158"/>
        <end position="177"/>
    </location>
</feature>
<name>A0A9N9C4B3_9GLOM</name>
<evidence type="ECO:0000313" key="3">
    <source>
        <dbReference type="Proteomes" id="UP000789508"/>
    </source>
</evidence>
<dbReference type="AlphaFoldDB" id="A0A9N9C4B3"/>
<sequence>MSGSSQANPSLSTSLNPTFNTHYNRLRLCLALVILRNKPSHFTIKEYIDFVQCSIDCSTTTGAANCRKDILEAVKQQLKRKCTFEEDKVNINNDSQKKDVVCARDSRELEELKRVSNSDNPWKKRAFELEHEVERLKQRLCVFKIELENAKQISQVATTTTTARRKRTKPTEDHNIASSTPLATTITATNKKPSKKTAVESQKITSFFASKGYIDPDAQAIKQINAGDEGPWELFDIMQAMSFLQQMKNLRQPTLTSAQDSILAQTIIKIINYINFKLTALFSTKTSSTTCSNLWYTYSSCVQSFGNISKKLLEFLRLPTVPAAQHDEILSAIANALASLIRAIHPLTKIIFLESLQDETCAGNNKVFPNKDQDPREVITRILVNLCTNIEPRLKEPVAFVAAKECNRLMRKDPVCEHGASEHTLYHDSTFSKEKQKQQQFEDDNLGIFDEVILKDTGYYLLFVLDKIATCSADSGGKLNTVLTAETIKHIASLLESDIFKKDTNQMVNMRGDSLSVYISNIFEKLWTQRNNSNNSDFSLIERMIID</sequence>
<dbReference type="EMBL" id="CAJVPS010003430">
    <property type="protein sequence ID" value="CAG8588726.1"/>
    <property type="molecule type" value="Genomic_DNA"/>
</dbReference>
<gene>
    <name evidence="2" type="ORF">ALEPTO_LOCUS7600</name>
</gene>
<accession>A0A9N9C4B3</accession>
<proteinExistence type="predicted"/>
<evidence type="ECO:0000313" key="2">
    <source>
        <dbReference type="EMBL" id="CAG8588726.1"/>
    </source>
</evidence>
<protein>
    <submittedName>
        <fullName evidence="2">3326_t:CDS:1</fullName>
    </submittedName>
</protein>
<dbReference type="Proteomes" id="UP000789508">
    <property type="component" value="Unassembled WGS sequence"/>
</dbReference>
<reference evidence="2" key="1">
    <citation type="submission" date="2021-06" db="EMBL/GenBank/DDBJ databases">
        <authorList>
            <person name="Kallberg Y."/>
            <person name="Tangrot J."/>
            <person name="Rosling A."/>
        </authorList>
    </citation>
    <scope>NUCLEOTIDE SEQUENCE</scope>
    <source>
        <strain evidence="2">FL130A</strain>
    </source>
</reference>
<dbReference type="OrthoDB" id="2425698at2759"/>
<comment type="caution">
    <text evidence="2">The sequence shown here is derived from an EMBL/GenBank/DDBJ whole genome shotgun (WGS) entry which is preliminary data.</text>
</comment>